<dbReference type="Pfam" id="PF00581">
    <property type="entry name" value="Rhodanese"/>
    <property type="match status" value="1"/>
</dbReference>
<gene>
    <name evidence="8" type="ORF">ACFS27_10170</name>
</gene>
<accession>A0ABW5VRM5</accession>
<dbReference type="RefSeq" id="WP_377183677.1">
    <property type="nucleotide sequence ID" value="NZ_JBHUOG010000001.1"/>
</dbReference>
<protein>
    <submittedName>
        <fullName evidence="8">FAD-dependent oxidoreductase</fullName>
    </submittedName>
</protein>
<dbReference type="PRINTS" id="PR00411">
    <property type="entry name" value="PNDRDTASEI"/>
</dbReference>
<dbReference type="Proteomes" id="UP001597479">
    <property type="component" value="Unassembled WGS sequence"/>
</dbReference>
<dbReference type="Gene3D" id="3.50.50.60">
    <property type="entry name" value="FAD/NAD(P)-binding domain"/>
    <property type="match status" value="2"/>
</dbReference>
<evidence type="ECO:0000259" key="7">
    <source>
        <dbReference type="PROSITE" id="PS50206"/>
    </source>
</evidence>
<dbReference type="InterPro" id="IPR001763">
    <property type="entry name" value="Rhodanese-like_dom"/>
</dbReference>
<keyword evidence="3" id="KW-0285">Flavoprotein</keyword>
<dbReference type="SUPFAM" id="SSF52821">
    <property type="entry name" value="Rhodanese/Cell cycle control phosphatase"/>
    <property type="match status" value="1"/>
</dbReference>
<evidence type="ECO:0000256" key="2">
    <source>
        <dbReference type="ARBA" id="ARBA00009130"/>
    </source>
</evidence>
<dbReference type="InterPro" id="IPR050260">
    <property type="entry name" value="FAD-bd_OxRdtase"/>
</dbReference>
<dbReference type="InterPro" id="IPR004099">
    <property type="entry name" value="Pyr_nucl-diS_OxRdtase_dimer"/>
</dbReference>
<evidence type="ECO:0000256" key="3">
    <source>
        <dbReference type="ARBA" id="ARBA00022630"/>
    </source>
</evidence>
<dbReference type="SUPFAM" id="SSF55424">
    <property type="entry name" value="FAD/NAD-linked reductases, dimerisation (C-terminal) domain"/>
    <property type="match status" value="1"/>
</dbReference>
<keyword evidence="6" id="KW-0676">Redox-active center</keyword>
<dbReference type="InterPro" id="IPR016156">
    <property type="entry name" value="FAD/NAD-linked_Rdtase_dimer_sf"/>
</dbReference>
<evidence type="ECO:0000256" key="5">
    <source>
        <dbReference type="ARBA" id="ARBA00023002"/>
    </source>
</evidence>
<sequence length="562" mass="59138">MKVVVVGSVAAGTSAAAKARRNTETAQITVYERDHDISYSGCGLPYFVGGEVADIEELTPRDPAWFKARYDVDVRTGHEVVAVDADARTVTVRDLATGRTVVDAYDELVLATGVRAVVPPIPGVDSTGVFSVRTPTDARAIRAWIEDSESRGRVVRHAVVVGAGYIGLEMAEQLVARGLTVTVVEALDHAMPRMDTDMSARVDDELRKHGVDLRLGTKVVGIEADDGGVTGVAVDGGRLGSGHIDAELVIVSVGVKPNTDLAEQAGVRIGPTGAVAVDRRQRTSVEHVWAVGDVAESFHVITGDPVWVPLGSTANKMGRIAGDAMTGGPLEHRGILGTSIVRVFDVGVAQTGFTEAGARAAGYDVEVLHNIKPDRPEYLGGKPLVLKAVADRATGRLLGAQAIGASGADKRIDVLATAITFGADVADLFHLDLAYSPTYATTKDPVHYTGMALTNAIHGQAPLVTPAQLDRRRADGERIQVVDVRSAKDRAKSAVPDSVHIPLAELRQRSGELDPALPTVTYCNKGVTGNAGQNVLRNLGFTDVANLSGGNQSYQARPAASS</sequence>
<keyword evidence="5" id="KW-0560">Oxidoreductase</keyword>
<dbReference type="InterPro" id="IPR023753">
    <property type="entry name" value="FAD/NAD-binding_dom"/>
</dbReference>
<dbReference type="InterPro" id="IPR036873">
    <property type="entry name" value="Rhodanese-like_dom_sf"/>
</dbReference>
<dbReference type="PROSITE" id="PS50206">
    <property type="entry name" value="RHODANESE_3"/>
    <property type="match status" value="1"/>
</dbReference>
<dbReference type="SMART" id="SM00450">
    <property type="entry name" value="RHOD"/>
    <property type="match status" value="1"/>
</dbReference>
<evidence type="ECO:0000256" key="4">
    <source>
        <dbReference type="ARBA" id="ARBA00022827"/>
    </source>
</evidence>
<evidence type="ECO:0000256" key="1">
    <source>
        <dbReference type="ARBA" id="ARBA00001974"/>
    </source>
</evidence>
<dbReference type="SUPFAM" id="SSF51905">
    <property type="entry name" value="FAD/NAD(P)-binding domain"/>
    <property type="match status" value="1"/>
</dbReference>
<dbReference type="InterPro" id="IPR036188">
    <property type="entry name" value="FAD/NAD-bd_sf"/>
</dbReference>
<feature type="domain" description="Rhodanese" evidence="7">
    <location>
        <begin position="475"/>
        <end position="561"/>
    </location>
</feature>
<dbReference type="Gene3D" id="3.40.250.10">
    <property type="entry name" value="Rhodanese-like domain"/>
    <property type="match status" value="1"/>
</dbReference>
<name>A0ABW5VRM5_9MICO</name>
<comment type="cofactor">
    <cofactor evidence="1">
        <name>FAD</name>
        <dbReference type="ChEBI" id="CHEBI:57692"/>
    </cofactor>
</comment>
<dbReference type="PRINTS" id="PR00368">
    <property type="entry name" value="FADPNR"/>
</dbReference>
<dbReference type="PANTHER" id="PTHR43429:SF1">
    <property type="entry name" value="NAD(P)H SULFUR OXIDOREDUCTASE (COA-DEPENDENT)"/>
    <property type="match status" value="1"/>
</dbReference>
<reference evidence="9" key="1">
    <citation type="journal article" date="2019" name="Int. J. Syst. Evol. Microbiol.">
        <title>The Global Catalogue of Microorganisms (GCM) 10K type strain sequencing project: providing services to taxonomists for standard genome sequencing and annotation.</title>
        <authorList>
            <consortium name="The Broad Institute Genomics Platform"/>
            <consortium name="The Broad Institute Genome Sequencing Center for Infectious Disease"/>
            <person name="Wu L."/>
            <person name="Ma J."/>
        </authorList>
    </citation>
    <scope>NUCLEOTIDE SEQUENCE [LARGE SCALE GENOMIC DNA]</scope>
    <source>
        <strain evidence="9">CCM 7044</strain>
    </source>
</reference>
<comment type="caution">
    <text evidence="8">The sequence shown here is derived from an EMBL/GenBank/DDBJ whole genome shotgun (WGS) entry which is preliminary data.</text>
</comment>
<evidence type="ECO:0000313" key="8">
    <source>
        <dbReference type="EMBL" id="MFD2793909.1"/>
    </source>
</evidence>
<keyword evidence="4" id="KW-0274">FAD</keyword>
<evidence type="ECO:0000313" key="9">
    <source>
        <dbReference type="Proteomes" id="UP001597479"/>
    </source>
</evidence>
<dbReference type="EMBL" id="JBHUOG010000001">
    <property type="protein sequence ID" value="MFD2793909.1"/>
    <property type="molecule type" value="Genomic_DNA"/>
</dbReference>
<dbReference type="Pfam" id="PF02852">
    <property type="entry name" value="Pyr_redox_dim"/>
    <property type="match status" value="1"/>
</dbReference>
<comment type="similarity">
    <text evidence="2">Belongs to the class-III pyridine nucleotide-disulfide oxidoreductase family.</text>
</comment>
<proteinExistence type="inferred from homology"/>
<evidence type="ECO:0000256" key="6">
    <source>
        <dbReference type="ARBA" id="ARBA00023284"/>
    </source>
</evidence>
<keyword evidence="9" id="KW-1185">Reference proteome</keyword>
<organism evidence="8 9">
    <name type="scientific">Promicromonospora vindobonensis</name>
    <dbReference type="NCBI Taxonomy" id="195748"/>
    <lineage>
        <taxon>Bacteria</taxon>
        <taxon>Bacillati</taxon>
        <taxon>Actinomycetota</taxon>
        <taxon>Actinomycetes</taxon>
        <taxon>Micrococcales</taxon>
        <taxon>Promicromonosporaceae</taxon>
        <taxon>Promicromonospora</taxon>
    </lineage>
</organism>
<dbReference type="PANTHER" id="PTHR43429">
    <property type="entry name" value="PYRIDINE NUCLEOTIDE-DISULFIDE OXIDOREDUCTASE DOMAIN-CONTAINING"/>
    <property type="match status" value="1"/>
</dbReference>
<dbReference type="Pfam" id="PF07992">
    <property type="entry name" value="Pyr_redox_2"/>
    <property type="match status" value="1"/>
</dbReference>